<evidence type="ECO:0000313" key="5">
    <source>
        <dbReference type="Proteomes" id="UP000063781"/>
    </source>
</evidence>
<dbReference type="Pfam" id="PF18676">
    <property type="entry name" value="MBG_2"/>
    <property type="match status" value="1"/>
</dbReference>
<keyword evidence="2" id="KW-0812">Transmembrane</keyword>
<dbReference type="NCBIfam" id="TIGR01167">
    <property type="entry name" value="LPXTG_anchor"/>
    <property type="match status" value="1"/>
</dbReference>
<keyword evidence="5" id="KW-1185">Reference proteome</keyword>
<dbReference type="SUPFAM" id="SSF49373">
    <property type="entry name" value="Invasin/intimin cell-adhesion fragments"/>
    <property type="match status" value="1"/>
</dbReference>
<dbReference type="STRING" id="1514105.AOC36_08585"/>
<proteinExistence type="predicted"/>
<feature type="transmembrane region" description="Helical" evidence="2">
    <location>
        <begin position="562"/>
        <end position="578"/>
    </location>
</feature>
<sequence>METTGLSEANGYVVSGTSCQQATGLTTSQMISMDVLNLSTGSMGSFNPSIWTKRACDTDNCYFPELSGMSQTNETVSKESTRFSRLPISMKDAVYGDFIPGETLSQVKLSASFYDQNNNPVEGIFSWVTPSTGITKGTHTYDTVFTPNDSKYKVLTGSVDVQIGTQRTLSFTVSDLTKTYGDARFDLSTLLNGNRGTGALTWTSSHPHLVSIDQLGIVTLHNATNGTVVTLSVTQADDDQYYDGSASLDLIVNKKSITVSAEDKTMIFGEMMPALTYTTTGLVGTDTLVGSLKVSDNTVGTHDIVQDKTLSHDNYNITFLKGRMVIQYPQAVNDIRDEIELIYRNLSTQKTPTTHEEALKFADEIAMLSVAYNALSEQEKGLISEETKEKLALVQKQAGETNHINDYAMVEGLPWEVRLITEPLSSTTHDYRTIRENMEDVENLTLFNMTLWNTLTNERYTLSEQEIAMITFRDYIAKEGGEIVIVHQLNDGTLEYINPTLKDGWVTFGATSFSAYGIVEKYSPPKETPPSSNVNTGNTTPDTSQETKTDETLPKTGVSQSYIPWYALGIGLILLGVSKRRKNK</sequence>
<dbReference type="Gene3D" id="2.60.40.1080">
    <property type="match status" value="1"/>
</dbReference>
<dbReference type="InterPro" id="IPR041286">
    <property type="entry name" value="MBG_2"/>
</dbReference>
<feature type="compositionally biased region" description="Polar residues" evidence="1">
    <location>
        <begin position="529"/>
        <end position="544"/>
    </location>
</feature>
<name>A0A0X8H0Z8_9FIRM</name>
<feature type="region of interest" description="Disordered" evidence="1">
    <location>
        <begin position="522"/>
        <end position="555"/>
    </location>
</feature>
<evidence type="ECO:0000259" key="3">
    <source>
        <dbReference type="Pfam" id="PF18676"/>
    </source>
</evidence>
<evidence type="ECO:0000256" key="1">
    <source>
        <dbReference type="SAM" id="MobiDB-lite"/>
    </source>
</evidence>
<dbReference type="Proteomes" id="UP000063781">
    <property type="component" value="Chromosome"/>
</dbReference>
<gene>
    <name evidence="4" type="ORF">AOC36_08585</name>
</gene>
<dbReference type="RefSeq" id="WP_067633372.1">
    <property type="nucleotide sequence ID" value="NZ_CP013213.1"/>
</dbReference>
<dbReference type="AlphaFoldDB" id="A0A0X8H0Z8"/>
<reference evidence="4 5" key="1">
    <citation type="submission" date="2015-10" db="EMBL/GenBank/DDBJ databases">
        <title>Erysipelothrix larvae sp. LV19 isolated from the larval gut of the rhinoceros beetle, Trypoxylus dichotomus.</title>
        <authorList>
            <person name="Lim S."/>
            <person name="Kim B.-C."/>
        </authorList>
    </citation>
    <scope>NUCLEOTIDE SEQUENCE [LARGE SCALE GENOMIC DNA]</scope>
    <source>
        <strain evidence="4 5">LV19</strain>
    </source>
</reference>
<accession>A0A0X8H0Z8</accession>
<dbReference type="EMBL" id="CP013213">
    <property type="protein sequence ID" value="AMC94041.1"/>
    <property type="molecule type" value="Genomic_DNA"/>
</dbReference>
<keyword evidence="2" id="KW-0472">Membrane</keyword>
<feature type="domain" description="MBG" evidence="3">
    <location>
        <begin position="257"/>
        <end position="323"/>
    </location>
</feature>
<organism evidence="4 5">
    <name type="scientific">Erysipelothrix larvae</name>
    <dbReference type="NCBI Taxonomy" id="1514105"/>
    <lineage>
        <taxon>Bacteria</taxon>
        <taxon>Bacillati</taxon>
        <taxon>Bacillota</taxon>
        <taxon>Erysipelotrichia</taxon>
        <taxon>Erysipelotrichales</taxon>
        <taxon>Erysipelotrichaceae</taxon>
        <taxon>Erysipelothrix</taxon>
    </lineage>
</organism>
<dbReference type="OrthoDB" id="1933432at2"/>
<dbReference type="KEGG" id="erl:AOC36_08585"/>
<dbReference type="InterPro" id="IPR008964">
    <property type="entry name" value="Invasin/intimin_cell_adhesion"/>
</dbReference>
<evidence type="ECO:0000256" key="2">
    <source>
        <dbReference type="SAM" id="Phobius"/>
    </source>
</evidence>
<keyword evidence="2" id="KW-1133">Transmembrane helix</keyword>
<protein>
    <recommendedName>
        <fullName evidence="3">MBG domain-containing protein</fullName>
    </recommendedName>
</protein>
<evidence type="ECO:0000313" key="4">
    <source>
        <dbReference type="EMBL" id="AMC94041.1"/>
    </source>
</evidence>